<comment type="catalytic activity">
    <reaction evidence="4 7">
        <text>uridine(38/39/40) in tRNA = pseudouridine(38/39/40) in tRNA</text>
        <dbReference type="Rhea" id="RHEA:22376"/>
        <dbReference type="Rhea" id="RHEA-COMP:10085"/>
        <dbReference type="Rhea" id="RHEA-COMP:10087"/>
        <dbReference type="ChEBI" id="CHEBI:65314"/>
        <dbReference type="ChEBI" id="CHEBI:65315"/>
        <dbReference type="EC" id="5.4.99.12"/>
    </reaction>
</comment>
<name>A0A1I1MNI8_9FLAO</name>
<evidence type="ECO:0000256" key="7">
    <source>
        <dbReference type="RuleBase" id="RU003792"/>
    </source>
</evidence>
<comment type="caution">
    <text evidence="4">Lacks conserved residue(s) required for the propagation of feature annotation.</text>
</comment>
<keyword evidence="2 4" id="KW-0819">tRNA processing</keyword>
<dbReference type="Gene3D" id="3.30.70.580">
    <property type="entry name" value="Pseudouridine synthase I, catalytic domain, N-terminal subdomain"/>
    <property type="match status" value="1"/>
</dbReference>
<evidence type="ECO:0000259" key="8">
    <source>
        <dbReference type="Pfam" id="PF01416"/>
    </source>
</evidence>
<accession>A0A1I1MNI8</accession>
<dbReference type="RefSeq" id="WP_092544695.1">
    <property type="nucleotide sequence ID" value="NZ_FOKV01000010.1"/>
</dbReference>
<comment type="similarity">
    <text evidence="1 4 7">Belongs to the tRNA pseudouridine synthase TruA family.</text>
</comment>
<dbReference type="HAMAP" id="MF_00171">
    <property type="entry name" value="TruA"/>
    <property type="match status" value="1"/>
</dbReference>
<dbReference type="InterPro" id="IPR001406">
    <property type="entry name" value="PsdUridine_synth_TruA"/>
</dbReference>
<proteinExistence type="inferred from homology"/>
<dbReference type="STRING" id="1334022.SAMN04487907_11033"/>
<reference evidence="10" key="1">
    <citation type="submission" date="2016-10" db="EMBL/GenBank/DDBJ databases">
        <authorList>
            <person name="Varghese N."/>
            <person name="Submissions S."/>
        </authorList>
    </citation>
    <scope>NUCLEOTIDE SEQUENCE [LARGE SCALE GENOMIC DNA]</scope>
    <source>
        <strain evidence="10">DSM 24499</strain>
    </source>
</reference>
<evidence type="ECO:0000256" key="1">
    <source>
        <dbReference type="ARBA" id="ARBA00009375"/>
    </source>
</evidence>
<organism evidence="9 10">
    <name type="scientific">Zunongwangia mangrovi</name>
    <dbReference type="NCBI Taxonomy" id="1334022"/>
    <lineage>
        <taxon>Bacteria</taxon>
        <taxon>Pseudomonadati</taxon>
        <taxon>Bacteroidota</taxon>
        <taxon>Flavobacteriia</taxon>
        <taxon>Flavobacteriales</taxon>
        <taxon>Flavobacteriaceae</taxon>
        <taxon>Zunongwangia</taxon>
    </lineage>
</organism>
<dbReference type="PANTHER" id="PTHR11142">
    <property type="entry name" value="PSEUDOURIDYLATE SYNTHASE"/>
    <property type="match status" value="1"/>
</dbReference>
<dbReference type="Pfam" id="PF01416">
    <property type="entry name" value="PseudoU_synth_1"/>
    <property type="match status" value="2"/>
</dbReference>
<evidence type="ECO:0000256" key="4">
    <source>
        <dbReference type="HAMAP-Rule" id="MF_00171"/>
    </source>
</evidence>
<dbReference type="Proteomes" id="UP000199438">
    <property type="component" value="Unassembled WGS sequence"/>
</dbReference>
<dbReference type="PANTHER" id="PTHR11142:SF0">
    <property type="entry name" value="TRNA PSEUDOURIDINE SYNTHASE-LIKE 1"/>
    <property type="match status" value="1"/>
</dbReference>
<comment type="function">
    <text evidence="4">Formation of pseudouridine at positions 38, 39 and 40 in the anticodon stem and loop of transfer RNAs.</text>
</comment>
<dbReference type="CDD" id="cd02570">
    <property type="entry name" value="PseudoU_synth_EcTruA"/>
    <property type="match status" value="1"/>
</dbReference>
<dbReference type="InterPro" id="IPR020097">
    <property type="entry name" value="PsdUridine_synth_TruA_a/b_dom"/>
</dbReference>
<evidence type="ECO:0000256" key="5">
    <source>
        <dbReference type="PIRSR" id="PIRSR001430-1"/>
    </source>
</evidence>
<evidence type="ECO:0000256" key="2">
    <source>
        <dbReference type="ARBA" id="ARBA00022694"/>
    </source>
</evidence>
<dbReference type="NCBIfam" id="TIGR00071">
    <property type="entry name" value="hisT_truA"/>
    <property type="match status" value="1"/>
</dbReference>
<feature type="binding site" evidence="4 6">
    <location>
        <position position="109"/>
    </location>
    <ligand>
        <name>substrate</name>
    </ligand>
</feature>
<dbReference type="Gene3D" id="3.30.70.660">
    <property type="entry name" value="Pseudouridine synthase I, catalytic domain, C-terminal subdomain"/>
    <property type="match status" value="1"/>
</dbReference>
<dbReference type="InterPro" id="IPR020094">
    <property type="entry name" value="TruA/RsuA/RluB/E/F_N"/>
</dbReference>
<dbReference type="InterPro" id="IPR020095">
    <property type="entry name" value="PsdUridine_synth_TruA_C"/>
</dbReference>
<evidence type="ECO:0000256" key="3">
    <source>
        <dbReference type="ARBA" id="ARBA00023235"/>
    </source>
</evidence>
<dbReference type="GO" id="GO:0160147">
    <property type="term" value="F:tRNA pseudouridine(38-40) synthase activity"/>
    <property type="evidence" value="ECO:0007669"/>
    <property type="project" value="UniProtKB-EC"/>
</dbReference>
<dbReference type="GO" id="GO:0031119">
    <property type="term" value="P:tRNA pseudouridine synthesis"/>
    <property type="evidence" value="ECO:0007669"/>
    <property type="project" value="UniProtKB-UniRule"/>
</dbReference>
<dbReference type="SUPFAM" id="SSF55120">
    <property type="entry name" value="Pseudouridine synthase"/>
    <property type="match status" value="1"/>
</dbReference>
<dbReference type="GO" id="GO:0003723">
    <property type="term" value="F:RNA binding"/>
    <property type="evidence" value="ECO:0007669"/>
    <property type="project" value="InterPro"/>
</dbReference>
<evidence type="ECO:0000313" key="9">
    <source>
        <dbReference type="EMBL" id="SFC86402.1"/>
    </source>
</evidence>
<dbReference type="FunFam" id="3.30.70.580:FF:000001">
    <property type="entry name" value="tRNA pseudouridine synthase A"/>
    <property type="match status" value="1"/>
</dbReference>
<feature type="domain" description="Pseudouridine synthase I TruA alpha/beta" evidence="8">
    <location>
        <begin position="148"/>
        <end position="242"/>
    </location>
</feature>
<dbReference type="OrthoDB" id="9811823at2"/>
<evidence type="ECO:0000256" key="6">
    <source>
        <dbReference type="PIRSR" id="PIRSR001430-2"/>
    </source>
</evidence>
<protein>
    <recommendedName>
        <fullName evidence="4">tRNA pseudouridine synthase A</fullName>
        <ecNumber evidence="4">5.4.99.12</ecNumber>
    </recommendedName>
    <alternativeName>
        <fullName evidence="4">tRNA pseudouridine(38-40) synthase</fullName>
    </alternativeName>
    <alternativeName>
        <fullName evidence="4">tRNA pseudouridylate synthase I</fullName>
    </alternativeName>
    <alternativeName>
        <fullName evidence="4">tRNA-uridine isomerase I</fullName>
    </alternativeName>
</protein>
<keyword evidence="10" id="KW-1185">Reference proteome</keyword>
<comment type="subunit">
    <text evidence="4">Homodimer.</text>
</comment>
<feature type="active site" description="Nucleophile" evidence="4 5">
    <location>
        <position position="51"/>
    </location>
</feature>
<evidence type="ECO:0000313" key="10">
    <source>
        <dbReference type="Proteomes" id="UP000199438"/>
    </source>
</evidence>
<feature type="domain" description="Pseudouridine synthase I TruA alpha/beta" evidence="8">
    <location>
        <begin position="8"/>
        <end position="103"/>
    </location>
</feature>
<keyword evidence="3 4" id="KW-0413">Isomerase</keyword>
<gene>
    <name evidence="4" type="primary">truA</name>
    <name evidence="9" type="ORF">SAMN04487907_11033</name>
</gene>
<sequence>MRYFIDLAYLGTAYHGWQIQPDAVSVQQVLQEALSKILQQNIEVVGAGRTDAGVHAKQLYAHFDAKMKFDEKTLQFKLNSFLPKDISIQQLFKVQPEAHARFDASSRSYEYHIVNSKDPFKIDLAYYLLKQPDIEKMNRAAAMLKDYTNFKCFSKSRTDVKTYNCSITEAFWEQTEDELIFHISANRFLRNMVRAIVGTLLDIGLGKNSVEFLKEILKSEDRSMAGTSVPAHGLYLTKIEYPKTALFDGL</sequence>
<dbReference type="EC" id="5.4.99.12" evidence="4"/>
<dbReference type="PIRSF" id="PIRSF001430">
    <property type="entry name" value="tRNA_psdUrid_synth"/>
    <property type="match status" value="1"/>
</dbReference>
<dbReference type="AlphaFoldDB" id="A0A1I1MNI8"/>
<dbReference type="EMBL" id="FOKV01000010">
    <property type="protein sequence ID" value="SFC86402.1"/>
    <property type="molecule type" value="Genomic_DNA"/>
</dbReference>
<dbReference type="InterPro" id="IPR020103">
    <property type="entry name" value="PsdUridine_synth_cat_dom_sf"/>
</dbReference>